<comment type="caution">
    <text evidence="2">The sequence shown here is derived from an EMBL/GenBank/DDBJ whole genome shotgun (WGS) entry which is preliminary data.</text>
</comment>
<reference evidence="2" key="1">
    <citation type="submission" date="2019-08" db="EMBL/GenBank/DDBJ databases">
        <authorList>
            <person name="Kucharzyk K."/>
            <person name="Murdoch R.W."/>
            <person name="Higgins S."/>
            <person name="Loffler F."/>
        </authorList>
    </citation>
    <scope>NUCLEOTIDE SEQUENCE</scope>
</reference>
<accession>A0A644VY40</accession>
<dbReference type="EMBL" id="VSSQ01000503">
    <property type="protein sequence ID" value="MPL96288.1"/>
    <property type="molecule type" value="Genomic_DNA"/>
</dbReference>
<sequence length="237" mass="27470">MGKKIFVSYKYSDAQVQDLDLYEVVDFWGTKRQQKIQTTARHYVDELETLLEEEDHIYKGEDDGEDMSTLEDSTIGSKLGDKIFDSSVTIVLVSKGMKEVYSSEKDQWIPWEISYSLKEQSREGGRSKTNAVLAVVLPDQLGSYEYYIKDNSCPYCNCRTLKTDFLFQILRDNMFNIKNPVFTECDNHIGNKPYQGYSSFIHSVKWSDFSNNPSKYIDIAIDIRAKINEYEITKTVK</sequence>
<name>A0A644VY40_9ZZZZ</name>
<dbReference type="Pfam" id="PF08937">
    <property type="entry name" value="ThsB_TIR"/>
    <property type="match status" value="1"/>
</dbReference>
<protein>
    <recommendedName>
        <fullName evidence="1">Thoeris protein ThsB TIR-like domain-containing protein</fullName>
    </recommendedName>
</protein>
<organism evidence="2">
    <name type="scientific">bioreactor metagenome</name>
    <dbReference type="NCBI Taxonomy" id="1076179"/>
    <lineage>
        <taxon>unclassified sequences</taxon>
        <taxon>metagenomes</taxon>
        <taxon>ecological metagenomes</taxon>
    </lineage>
</organism>
<dbReference type="InterPro" id="IPR015032">
    <property type="entry name" value="ThsB__TIR-like_domain"/>
</dbReference>
<evidence type="ECO:0000313" key="2">
    <source>
        <dbReference type="EMBL" id="MPL96288.1"/>
    </source>
</evidence>
<feature type="domain" description="Thoeris protein ThsB TIR-like" evidence="1">
    <location>
        <begin position="40"/>
        <end position="138"/>
    </location>
</feature>
<proteinExistence type="predicted"/>
<evidence type="ECO:0000259" key="1">
    <source>
        <dbReference type="Pfam" id="PF08937"/>
    </source>
</evidence>
<gene>
    <name evidence="2" type="ORF">SDC9_42463</name>
</gene>
<dbReference type="AlphaFoldDB" id="A0A644VY40"/>